<dbReference type="Gene3D" id="3.30.160.60">
    <property type="entry name" value="Classic Zinc Finger"/>
    <property type="match status" value="1"/>
</dbReference>
<dbReference type="Proteomes" id="UP001642520">
    <property type="component" value="Unassembled WGS sequence"/>
</dbReference>
<comment type="caution">
    <text evidence="3">The sequence shown here is derived from an EMBL/GenBank/DDBJ whole genome shotgun (WGS) entry which is preliminary data.</text>
</comment>
<dbReference type="InterPro" id="IPR036236">
    <property type="entry name" value="Znf_C2H2_sf"/>
</dbReference>
<dbReference type="Pfam" id="PF00096">
    <property type="entry name" value="zf-C2H2"/>
    <property type="match status" value="1"/>
</dbReference>
<evidence type="ECO:0000313" key="3">
    <source>
        <dbReference type="EMBL" id="CAL7939885.1"/>
    </source>
</evidence>
<proteinExistence type="predicted"/>
<name>A0ABP1NKC7_XYLVO</name>
<dbReference type="EMBL" id="CAXAJV020001290">
    <property type="protein sequence ID" value="CAL7939885.1"/>
    <property type="molecule type" value="Genomic_DNA"/>
</dbReference>
<evidence type="ECO:0000259" key="2">
    <source>
        <dbReference type="PROSITE" id="PS50157"/>
    </source>
</evidence>
<protein>
    <recommendedName>
        <fullName evidence="2">C2H2-type domain-containing protein</fullName>
    </recommendedName>
</protein>
<gene>
    <name evidence="3" type="ORF">XYLVIOL_LOCUS4190</name>
</gene>
<evidence type="ECO:0000256" key="1">
    <source>
        <dbReference type="PROSITE-ProRule" id="PRU00042"/>
    </source>
</evidence>
<keyword evidence="1" id="KW-0863">Zinc-finger</keyword>
<reference evidence="3 4" key="1">
    <citation type="submission" date="2024-08" db="EMBL/GenBank/DDBJ databases">
        <authorList>
            <person name="Will J Nash"/>
            <person name="Angela Man"/>
            <person name="Seanna McTaggart"/>
            <person name="Kendall Baker"/>
            <person name="Tom Barker"/>
            <person name="Leah Catchpole"/>
            <person name="Alex Durrant"/>
            <person name="Karim Gharbi"/>
            <person name="Naomi Irish"/>
            <person name="Gemy Kaithakottil"/>
            <person name="Debby Ku"/>
            <person name="Aaliyah Providence"/>
            <person name="Felix Shaw"/>
            <person name="David Swarbreck"/>
            <person name="Chris Watkins"/>
            <person name="Ann M. McCartney"/>
            <person name="Giulio Formenti"/>
            <person name="Alice Mouton"/>
            <person name="Noel Vella"/>
            <person name="Bjorn M von Reumont"/>
            <person name="Adriana Vella"/>
            <person name="Wilfried Haerty"/>
        </authorList>
    </citation>
    <scope>NUCLEOTIDE SEQUENCE [LARGE SCALE GENOMIC DNA]</scope>
</reference>
<dbReference type="PROSITE" id="PS50157">
    <property type="entry name" value="ZINC_FINGER_C2H2_2"/>
    <property type="match status" value="1"/>
</dbReference>
<keyword evidence="1" id="KW-0479">Metal-binding</keyword>
<dbReference type="SUPFAM" id="SSF57667">
    <property type="entry name" value="beta-beta-alpha zinc fingers"/>
    <property type="match status" value="1"/>
</dbReference>
<evidence type="ECO:0000313" key="4">
    <source>
        <dbReference type="Proteomes" id="UP001642520"/>
    </source>
</evidence>
<dbReference type="InterPro" id="IPR013087">
    <property type="entry name" value="Znf_C2H2_type"/>
</dbReference>
<accession>A0ABP1NKC7</accession>
<feature type="domain" description="C2H2-type" evidence="2">
    <location>
        <begin position="14"/>
        <end position="41"/>
    </location>
</feature>
<sequence length="93" mass="10915">MCCVSREAARQTIYPCRVCGKIYSRKSSMYTHLRLCGKEPKFNCVLCGRRFNQLAEEVDVRSMWQTLSVAWFLEESYSGGVRQRTYFQVSNLR</sequence>
<organism evidence="3 4">
    <name type="scientific">Xylocopa violacea</name>
    <name type="common">Violet carpenter bee</name>
    <name type="synonym">Apis violacea</name>
    <dbReference type="NCBI Taxonomy" id="135666"/>
    <lineage>
        <taxon>Eukaryota</taxon>
        <taxon>Metazoa</taxon>
        <taxon>Ecdysozoa</taxon>
        <taxon>Arthropoda</taxon>
        <taxon>Hexapoda</taxon>
        <taxon>Insecta</taxon>
        <taxon>Pterygota</taxon>
        <taxon>Neoptera</taxon>
        <taxon>Endopterygota</taxon>
        <taxon>Hymenoptera</taxon>
        <taxon>Apocrita</taxon>
        <taxon>Aculeata</taxon>
        <taxon>Apoidea</taxon>
        <taxon>Anthophila</taxon>
        <taxon>Apidae</taxon>
        <taxon>Xylocopa</taxon>
        <taxon>Xylocopa</taxon>
    </lineage>
</organism>
<keyword evidence="4" id="KW-1185">Reference proteome</keyword>
<keyword evidence="1" id="KW-0862">Zinc</keyword>